<dbReference type="InterPro" id="IPR050109">
    <property type="entry name" value="HTH-type_TetR-like_transc_reg"/>
</dbReference>
<dbReference type="SUPFAM" id="SSF48498">
    <property type="entry name" value="Tetracyclin repressor-like, C-terminal domain"/>
    <property type="match status" value="1"/>
</dbReference>
<keyword evidence="6" id="KW-1185">Reference proteome</keyword>
<dbReference type="InterPro" id="IPR009057">
    <property type="entry name" value="Homeodomain-like_sf"/>
</dbReference>
<feature type="DNA-binding region" description="H-T-H motif" evidence="2">
    <location>
        <begin position="51"/>
        <end position="70"/>
    </location>
</feature>
<dbReference type="InterPro" id="IPR001647">
    <property type="entry name" value="HTH_TetR"/>
</dbReference>
<reference evidence="5 6" key="1">
    <citation type="submission" date="2022-03" db="EMBL/GenBank/DDBJ databases">
        <title>Pseudonocardia alaer sp. nov., a novel actinomycete isolated from reed forest soil.</title>
        <authorList>
            <person name="Wang L."/>
        </authorList>
    </citation>
    <scope>NUCLEOTIDE SEQUENCE [LARGE SCALE GENOMIC DNA]</scope>
    <source>
        <strain evidence="5 6">Y-16303</strain>
    </source>
</reference>
<evidence type="ECO:0000259" key="4">
    <source>
        <dbReference type="PROSITE" id="PS50977"/>
    </source>
</evidence>
<name>A0ABS9TK31_9PSEU</name>
<dbReference type="PRINTS" id="PR00455">
    <property type="entry name" value="HTHTETR"/>
</dbReference>
<evidence type="ECO:0000256" key="1">
    <source>
        <dbReference type="ARBA" id="ARBA00023125"/>
    </source>
</evidence>
<dbReference type="Pfam" id="PF00440">
    <property type="entry name" value="TetR_N"/>
    <property type="match status" value="1"/>
</dbReference>
<dbReference type="RefSeq" id="WP_241039528.1">
    <property type="nucleotide sequence ID" value="NZ_BAAAJF010000011.1"/>
</dbReference>
<dbReference type="Gene3D" id="1.10.357.10">
    <property type="entry name" value="Tetracycline Repressor, domain 2"/>
    <property type="match status" value="1"/>
</dbReference>
<dbReference type="PANTHER" id="PTHR30055">
    <property type="entry name" value="HTH-TYPE TRANSCRIPTIONAL REGULATOR RUTR"/>
    <property type="match status" value="1"/>
</dbReference>
<feature type="domain" description="HTH tetR-type" evidence="4">
    <location>
        <begin position="28"/>
        <end position="88"/>
    </location>
</feature>
<dbReference type="InterPro" id="IPR036271">
    <property type="entry name" value="Tet_transcr_reg_TetR-rel_C_sf"/>
</dbReference>
<organism evidence="5 6">
    <name type="scientific">Pseudonocardia alaniniphila</name>
    <dbReference type="NCBI Taxonomy" id="75291"/>
    <lineage>
        <taxon>Bacteria</taxon>
        <taxon>Bacillati</taxon>
        <taxon>Actinomycetota</taxon>
        <taxon>Actinomycetes</taxon>
        <taxon>Pseudonocardiales</taxon>
        <taxon>Pseudonocardiaceae</taxon>
        <taxon>Pseudonocardia</taxon>
    </lineage>
</organism>
<dbReference type="Pfam" id="PF17920">
    <property type="entry name" value="TetR_C_16"/>
    <property type="match status" value="1"/>
</dbReference>
<dbReference type="PANTHER" id="PTHR30055:SF235">
    <property type="entry name" value="TRANSCRIPTIONAL REGULATORY PROTEIN"/>
    <property type="match status" value="1"/>
</dbReference>
<accession>A0ABS9TK31</accession>
<dbReference type="EMBL" id="JAKXMK010000022">
    <property type="protein sequence ID" value="MCH6168887.1"/>
    <property type="molecule type" value="Genomic_DNA"/>
</dbReference>
<comment type="caution">
    <text evidence="5">The sequence shown here is derived from an EMBL/GenBank/DDBJ whole genome shotgun (WGS) entry which is preliminary data.</text>
</comment>
<sequence length="208" mass="21908">MTPYPAGGAGVRSAAPPVPATGRPRDSAATRKALADAGRALFATVGYDATTVRAIADRAGVNQSLLFRYFGSKEGLFSAAVLDKATELLAEVPREALLERTLAAVLDDEHGGRNAETLMAVLRAAGSSRVAEDIRIRLCAAYSTAFASLVDTDDPADAEVRADLLLAWLLGIALNRSVLRAGPLHDPQVVRDHVLRAATTLLGPRRSP</sequence>
<dbReference type="SUPFAM" id="SSF46689">
    <property type="entry name" value="Homeodomain-like"/>
    <property type="match status" value="1"/>
</dbReference>
<keyword evidence="1 2" id="KW-0238">DNA-binding</keyword>
<feature type="region of interest" description="Disordered" evidence="3">
    <location>
        <begin position="1"/>
        <end position="26"/>
    </location>
</feature>
<evidence type="ECO:0000313" key="5">
    <source>
        <dbReference type="EMBL" id="MCH6168887.1"/>
    </source>
</evidence>
<gene>
    <name evidence="5" type="ORF">MMF94_24605</name>
</gene>
<protein>
    <submittedName>
        <fullName evidence="5">TetR/AcrR family transcriptional regulator</fullName>
    </submittedName>
</protein>
<evidence type="ECO:0000313" key="6">
    <source>
        <dbReference type="Proteomes" id="UP001299970"/>
    </source>
</evidence>
<proteinExistence type="predicted"/>
<evidence type="ECO:0000256" key="3">
    <source>
        <dbReference type="SAM" id="MobiDB-lite"/>
    </source>
</evidence>
<dbReference type="Proteomes" id="UP001299970">
    <property type="component" value="Unassembled WGS sequence"/>
</dbReference>
<dbReference type="InterPro" id="IPR041678">
    <property type="entry name" value="TetR_C_16"/>
</dbReference>
<evidence type="ECO:0000256" key="2">
    <source>
        <dbReference type="PROSITE-ProRule" id="PRU00335"/>
    </source>
</evidence>
<dbReference type="PROSITE" id="PS50977">
    <property type="entry name" value="HTH_TETR_2"/>
    <property type="match status" value="1"/>
</dbReference>